<reference evidence="2 3" key="1">
    <citation type="submission" date="2016-10" db="EMBL/GenBank/DDBJ databases">
        <authorList>
            <person name="de Groot N.N."/>
        </authorList>
    </citation>
    <scope>NUCLEOTIDE SEQUENCE [LARGE SCALE GENOMIC DNA]</scope>
    <source>
        <strain evidence="2 3">DSM 12271</strain>
    </source>
</reference>
<dbReference type="Proteomes" id="UP000198619">
    <property type="component" value="Unassembled WGS sequence"/>
</dbReference>
<keyword evidence="1" id="KW-0812">Transmembrane</keyword>
<keyword evidence="3" id="KW-1185">Reference proteome</keyword>
<accession>A0A1I1AWV0</accession>
<dbReference type="RefSeq" id="WP_090043030.1">
    <property type="nucleotide sequence ID" value="NZ_FOKI01000051.1"/>
</dbReference>
<feature type="transmembrane region" description="Helical" evidence="1">
    <location>
        <begin position="72"/>
        <end position="93"/>
    </location>
</feature>
<evidence type="ECO:0000256" key="1">
    <source>
        <dbReference type="SAM" id="Phobius"/>
    </source>
</evidence>
<protein>
    <recommendedName>
        <fullName evidence="4">DUF3784 domain-containing protein</fullName>
    </recommendedName>
</protein>
<dbReference type="EMBL" id="FOKI01000051">
    <property type="protein sequence ID" value="SFB42565.1"/>
    <property type="molecule type" value="Genomic_DNA"/>
</dbReference>
<dbReference type="AlphaFoldDB" id="A0A1I1AWV0"/>
<organism evidence="2 3">
    <name type="scientific">Clostridium frigidicarnis</name>
    <dbReference type="NCBI Taxonomy" id="84698"/>
    <lineage>
        <taxon>Bacteria</taxon>
        <taxon>Bacillati</taxon>
        <taxon>Bacillota</taxon>
        <taxon>Clostridia</taxon>
        <taxon>Eubacteriales</taxon>
        <taxon>Clostridiaceae</taxon>
        <taxon>Clostridium</taxon>
    </lineage>
</organism>
<proteinExistence type="predicted"/>
<dbReference type="Pfam" id="PF12650">
    <property type="entry name" value="DUF3784"/>
    <property type="match status" value="1"/>
</dbReference>
<dbReference type="OrthoDB" id="2082701at2"/>
<dbReference type="InterPro" id="IPR017259">
    <property type="entry name" value="UCP037672"/>
</dbReference>
<gene>
    <name evidence="2" type="ORF">SAMN04488528_10519</name>
</gene>
<keyword evidence="1" id="KW-1133">Transmembrane helix</keyword>
<feature type="transmembrane region" description="Helical" evidence="1">
    <location>
        <begin position="49"/>
        <end position="66"/>
    </location>
</feature>
<sequence length="102" mass="11459">MIGKISIITLFALVDVALSMGKCSFLIAGFNTMSKEEKEKYDTKSLCRYMGKVMFGIAFCITLFVLSDVLVVKAIFNVGLALFIFIIIFTIFYTNTGNRFIK</sequence>
<evidence type="ECO:0008006" key="4">
    <source>
        <dbReference type="Google" id="ProtNLM"/>
    </source>
</evidence>
<dbReference type="STRING" id="84698.SAMN04488528_10519"/>
<name>A0A1I1AWV0_9CLOT</name>
<feature type="transmembrane region" description="Helical" evidence="1">
    <location>
        <begin position="6"/>
        <end position="28"/>
    </location>
</feature>
<evidence type="ECO:0000313" key="2">
    <source>
        <dbReference type="EMBL" id="SFB42565.1"/>
    </source>
</evidence>
<keyword evidence="1" id="KW-0472">Membrane</keyword>
<evidence type="ECO:0000313" key="3">
    <source>
        <dbReference type="Proteomes" id="UP000198619"/>
    </source>
</evidence>